<protein>
    <submittedName>
        <fullName evidence="1">Uncharacterized protein</fullName>
    </submittedName>
</protein>
<dbReference type="AlphaFoldDB" id="A0A076LY87"/>
<evidence type="ECO:0000313" key="1">
    <source>
        <dbReference type="EMBL" id="AIJ10384.1"/>
    </source>
</evidence>
<reference evidence="1 2" key="1">
    <citation type="journal article" date="2012" name="PLoS ONE">
        <title>Edwardsiella comparative phylogenomics reveal the new intra/inter-species taxonomic relationships, virulence evolution and niche adaptation mechanisms.</title>
        <authorList>
            <person name="Yang M."/>
            <person name="Lv Y."/>
            <person name="Xiao J."/>
            <person name="Wu H."/>
            <person name="Zheng H."/>
            <person name="Liu Q."/>
            <person name="Zhang Y."/>
            <person name="Wang Q."/>
        </authorList>
    </citation>
    <scope>NUCLEOTIDE SEQUENCE [LARGE SCALE GENOMIC DNA]</scope>
    <source>
        <strain evidence="2">080813</strain>
    </source>
</reference>
<dbReference type="Proteomes" id="UP000028681">
    <property type="component" value="Chromosome"/>
</dbReference>
<accession>A0A076LY87</accession>
<proteinExistence type="predicted"/>
<dbReference type="EMBL" id="CP006664">
    <property type="protein sequence ID" value="AIJ10384.1"/>
    <property type="molecule type" value="Genomic_DNA"/>
</dbReference>
<gene>
    <name evidence="1" type="ORF">ETEE_3975</name>
</gene>
<dbReference type="HOGENOM" id="CLU_3250763_0_0_6"/>
<dbReference type="KEGG" id="ete:ETEE_3975"/>
<name>A0A076LY87_9GAMM</name>
<evidence type="ECO:0000313" key="2">
    <source>
        <dbReference type="Proteomes" id="UP000028681"/>
    </source>
</evidence>
<organism evidence="1 2">
    <name type="scientific">Edwardsiella anguillarum ET080813</name>
    <dbReference type="NCBI Taxonomy" id="667120"/>
    <lineage>
        <taxon>Bacteria</taxon>
        <taxon>Pseudomonadati</taxon>
        <taxon>Pseudomonadota</taxon>
        <taxon>Gammaproteobacteria</taxon>
        <taxon>Enterobacterales</taxon>
        <taxon>Hafniaceae</taxon>
        <taxon>Edwardsiella</taxon>
    </lineage>
</organism>
<sequence length="42" mass="4844">MTKEAKRFTDDSDNVKQSYFHHGLNAGAMSYPPLIERRPYAT</sequence>